<evidence type="ECO:0000256" key="1">
    <source>
        <dbReference type="SAM" id="MobiDB-lite"/>
    </source>
</evidence>
<sequence>MAPIRPEPGRTIYEQKLDKDRPKHHWCNQYRSAKIAAGQITWKPEHVKYFPKFQHHTGWYGAAEVDGKKRYEWGEQLLREIGGCTPEKSYKCQVIGSRMAEKMARHGEVLRASHKLVPVLDAYKEPTGYEKLASQKHARDLCTVDFLNQHYTVDTLPDLVDILRAYFPVDFDAEIKRRPGLEAEREERVKRRAARSARNRRAKKKDPKAELEPDTEAEVIKDWEDKNYITRNRAFFLNPDTEHYAAPEFVDDEVDDDKYGAGIETDGEELNKQKGKKQGRK</sequence>
<name>A0A3N4HH05_ASCIM</name>
<feature type="compositionally biased region" description="Basic residues" evidence="1">
    <location>
        <begin position="190"/>
        <end position="206"/>
    </location>
</feature>
<feature type="region of interest" description="Disordered" evidence="1">
    <location>
        <begin position="246"/>
        <end position="281"/>
    </location>
</feature>
<protein>
    <submittedName>
        <fullName evidence="2">Uncharacterized protein</fullName>
    </submittedName>
</protein>
<keyword evidence="3" id="KW-1185">Reference proteome</keyword>
<dbReference type="Proteomes" id="UP000275078">
    <property type="component" value="Unassembled WGS sequence"/>
</dbReference>
<dbReference type="EMBL" id="ML119824">
    <property type="protein sequence ID" value="RPA73352.1"/>
    <property type="molecule type" value="Genomic_DNA"/>
</dbReference>
<dbReference type="AlphaFoldDB" id="A0A3N4HH05"/>
<reference evidence="2 3" key="1">
    <citation type="journal article" date="2018" name="Nat. Ecol. Evol.">
        <title>Pezizomycetes genomes reveal the molecular basis of ectomycorrhizal truffle lifestyle.</title>
        <authorList>
            <person name="Murat C."/>
            <person name="Payen T."/>
            <person name="Noel B."/>
            <person name="Kuo A."/>
            <person name="Morin E."/>
            <person name="Chen J."/>
            <person name="Kohler A."/>
            <person name="Krizsan K."/>
            <person name="Balestrini R."/>
            <person name="Da Silva C."/>
            <person name="Montanini B."/>
            <person name="Hainaut M."/>
            <person name="Levati E."/>
            <person name="Barry K.W."/>
            <person name="Belfiori B."/>
            <person name="Cichocki N."/>
            <person name="Clum A."/>
            <person name="Dockter R.B."/>
            <person name="Fauchery L."/>
            <person name="Guy J."/>
            <person name="Iotti M."/>
            <person name="Le Tacon F."/>
            <person name="Lindquist E.A."/>
            <person name="Lipzen A."/>
            <person name="Malagnac F."/>
            <person name="Mello A."/>
            <person name="Molinier V."/>
            <person name="Miyauchi S."/>
            <person name="Poulain J."/>
            <person name="Riccioni C."/>
            <person name="Rubini A."/>
            <person name="Sitrit Y."/>
            <person name="Splivallo R."/>
            <person name="Traeger S."/>
            <person name="Wang M."/>
            <person name="Zifcakova L."/>
            <person name="Wipf D."/>
            <person name="Zambonelli A."/>
            <person name="Paolocci F."/>
            <person name="Nowrousian M."/>
            <person name="Ottonello S."/>
            <person name="Baldrian P."/>
            <person name="Spatafora J.W."/>
            <person name="Henrissat B."/>
            <person name="Nagy L.G."/>
            <person name="Aury J.M."/>
            <person name="Wincker P."/>
            <person name="Grigoriev I.V."/>
            <person name="Bonfante P."/>
            <person name="Martin F.M."/>
        </authorList>
    </citation>
    <scope>NUCLEOTIDE SEQUENCE [LARGE SCALE GENOMIC DNA]</scope>
    <source>
        <strain evidence="2 3">RN42</strain>
    </source>
</reference>
<accession>A0A3N4HH05</accession>
<organism evidence="2 3">
    <name type="scientific">Ascobolus immersus RN42</name>
    <dbReference type="NCBI Taxonomy" id="1160509"/>
    <lineage>
        <taxon>Eukaryota</taxon>
        <taxon>Fungi</taxon>
        <taxon>Dikarya</taxon>
        <taxon>Ascomycota</taxon>
        <taxon>Pezizomycotina</taxon>
        <taxon>Pezizomycetes</taxon>
        <taxon>Pezizales</taxon>
        <taxon>Ascobolaceae</taxon>
        <taxon>Ascobolus</taxon>
    </lineage>
</organism>
<gene>
    <name evidence="2" type="ORF">BJ508DRAFT_334162</name>
</gene>
<evidence type="ECO:0000313" key="3">
    <source>
        <dbReference type="Proteomes" id="UP000275078"/>
    </source>
</evidence>
<proteinExistence type="predicted"/>
<evidence type="ECO:0000313" key="2">
    <source>
        <dbReference type="EMBL" id="RPA73352.1"/>
    </source>
</evidence>
<feature type="region of interest" description="Disordered" evidence="1">
    <location>
        <begin position="182"/>
        <end position="215"/>
    </location>
</feature>